<dbReference type="Proteomes" id="UP001607302">
    <property type="component" value="Unassembled WGS sequence"/>
</dbReference>
<evidence type="ECO:0000256" key="3">
    <source>
        <dbReference type="ARBA" id="ARBA00023054"/>
    </source>
</evidence>
<evidence type="ECO:0000256" key="2">
    <source>
        <dbReference type="ARBA" id="ARBA00022490"/>
    </source>
</evidence>
<dbReference type="PANTHER" id="PTHR19960:SF12">
    <property type="entry name" value="TEKTIN-4"/>
    <property type="match status" value="1"/>
</dbReference>
<organism evidence="6 7">
    <name type="scientific">Vespula squamosa</name>
    <name type="common">Southern yellow jacket</name>
    <name type="synonym">Wasp</name>
    <dbReference type="NCBI Taxonomy" id="30214"/>
    <lineage>
        <taxon>Eukaryota</taxon>
        <taxon>Metazoa</taxon>
        <taxon>Ecdysozoa</taxon>
        <taxon>Arthropoda</taxon>
        <taxon>Hexapoda</taxon>
        <taxon>Insecta</taxon>
        <taxon>Pterygota</taxon>
        <taxon>Neoptera</taxon>
        <taxon>Endopterygota</taxon>
        <taxon>Hymenoptera</taxon>
        <taxon>Apocrita</taxon>
        <taxon>Aculeata</taxon>
        <taxon>Vespoidea</taxon>
        <taxon>Vespidae</taxon>
        <taxon>Vespinae</taxon>
        <taxon>Vespula</taxon>
    </lineage>
</organism>
<keyword evidence="4" id="KW-0966">Cell projection</keyword>
<comment type="subcellular location">
    <subcellularLocation>
        <location evidence="4">Cytoplasm</location>
        <location evidence="4">Cytoskeleton</location>
        <location evidence="4">Cilium axoneme</location>
    </subcellularLocation>
</comment>
<dbReference type="InterPro" id="IPR000435">
    <property type="entry name" value="Tektins"/>
</dbReference>
<dbReference type="AlphaFoldDB" id="A0ABD2AJD3"/>
<dbReference type="GO" id="GO:0060294">
    <property type="term" value="P:cilium movement involved in cell motility"/>
    <property type="evidence" value="ECO:0007669"/>
    <property type="project" value="UniProtKB-UniRule"/>
</dbReference>
<protein>
    <recommendedName>
        <fullName evidence="4">Tektin</fullName>
    </recommendedName>
</protein>
<keyword evidence="4" id="KW-0969">Cilium</keyword>
<evidence type="ECO:0000313" key="6">
    <source>
        <dbReference type="EMBL" id="KAL2720721.1"/>
    </source>
</evidence>
<keyword evidence="7" id="KW-1185">Reference proteome</keyword>
<dbReference type="GO" id="GO:0015630">
    <property type="term" value="C:microtubule cytoskeleton"/>
    <property type="evidence" value="ECO:0007669"/>
    <property type="project" value="UniProtKB-UniRule"/>
</dbReference>
<sequence length="502" mass="57168">MLNIEEKYMCGDSQVDQRVMEENKFPCPTTEEVQKEPNEKVVPMYLPQPGDELPVTEEGPMNATTPWATGRVTYTPEGGITGLRPVADRYSITRFGPSEWRAHNLSFFQQSDENIQKAQHATFAAKQCIERVYREADKVQLETTDHLRTRANVVHRWKLELDNSLQNITEEITLLEGERRRVKQSLSVITIPESIAGEFLQLRATRLESDLVKDNVEKELTKIQFIPNNLSLITEVALCSEIRDLLNRTREQIEMQLIELKAAKARMENDWTDKIDAYKIDTNCIKLNNESPLILWKPGATRFPAEQSTPASYEHFTREALSAGETVRQRSMTLRSTLDNIYKKSLKDLRDQASQVDTALAAQINLTEGICQQLEKELQRCLQELANTENLIEELRGSTKGLDNAMKLAQTRLSDRLLRRNVESCRDVPQFALIDEVKSLGERVTATLGELKGAEDTQAGLIKARGDLEREILVKRKTLYIDKQRGQLLRSFYPSAAALSGF</sequence>
<keyword evidence="2" id="KW-0963">Cytoplasm</keyword>
<keyword evidence="3 5" id="KW-0175">Coiled coil</keyword>
<accession>A0ABD2AJD3</accession>
<dbReference type="PRINTS" id="PR00511">
    <property type="entry name" value="TEKTIN"/>
</dbReference>
<feature type="coiled-coil region" evidence="5">
    <location>
        <begin position="243"/>
        <end position="270"/>
    </location>
</feature>
<reference evidence="6 7" key="1">
    <citation type="journal article" date="2024" name="Ann. Entomol. Soc. Am.">
        <title>Genomic analyses of the southern and eastern yellowjacket wasps (Hymenoptera: Vespidae) reveal evolutionary signatures of social life.</title>
        <authorList>
            <person name="Catto M.A."/>
            <person name="Caine P.B."/>
            <person name="Orr S.E."/>
            <person name="Hunt B.G."/>
            <person name="Goodisman M.A.D."/>
        </authorList>
    </citation>
    <scope>NUCLEOTIDE SEQUENCE [LARGE SCALE GENOMIC DNA]</scope>
    <source>
        <strain evidence="6">233</strain>
        <tissue evidence="6">Head and thorax</tissue>
    </source>
</reference>
<proteinExistence type="inferred from homology"/>
<feature type="coiled-coil region" evidence="5">
    <location>
        <begin position="364"/>
        <end position="398"/>
    </location>
</feature>
<name>A0ABD2AJD3_VESSQ</name>
<dbReference type="GO" id="GO:0005930">
    <property type="term" value="C:axoneme"/>
    <property type="evidence" value="ECO:0007669"/>
    <property type="project" value="UniProtKB-SubCell"/>
</dbReference>
<evidence type="ECO:0000256" key="5">
    <source>
        <dbReference type="SAM" id="Coils"/>
    </source>
</evidence>
<dbReference type="EMBL" id="JAUDFV010000144">
    <property type="protein sequence ID" value="KAL2720721.1"/>
    <property type="molecule type" value="Genomic_DNA"/>
</dbReference>
<evidence type="ECO:0000256" key="1">
    <source>
        <dbReference type="ARBA" id="ARBA00007209"/>
    </source>
</evidence>
<feature type="coiled-coil region" evidence="5">
    <location>
        <begin position="158"/>
        <end position="185"/>
    </location>
</feature>
<evidence type="ECO:0000313" key="7">
    <source>
        <dbReference type="Proteomes" id="UP001607302"/>
    </source>
</evidence>
<dbReference type="Pfam" id="PF03148">
    <property type="entry name" value="Tektin"/>
    <property type="match status" value="1"/>
</dbReference>
<dbReference type="InterPro" id="IPR048256">
    <property type="entry name" value="Tektin-like"/>
</dbReference>
<dbReference type="GO" id="GO:0060271">
    <property type="term" value="P:cilium assembly"/>
    <property type="evidence" value="ECO:0007669"/>
    <property type="project" value="UniProtKB-UniRule"/>
</dbReference>
<comment type="caution">
    <text evidence="6">The sequence shown here is derived from an EMBL/GenBank/DDBJ whole genome shotgun (WGS) entry which is preliminary data.</text>
</comment>
<keyword evidence="4" id="KW-0282">Flagellum</keyword>
<gene>
    <name evidence="6" type="ORF">V1478_009767</name>
</gene>
<comment type="similarity">
    <text evidence="1 4">Belongs to the tektin family.</text>
</comment>
<evidence type="ECO:0000256" key="4">
    <source>
        <dbReference type="RuleBase" id="RU367040"/>
    </source>
</evidence>
<dbReference type="PANTHER" id="PTHR19960">
    <property type="entry name" value="TEKTIN"/>
    <property type="match status" value="1"/>
</dbReference>